<dbReference type="AlphaFoldDB" id="A0A6G1PA93"/>
<dbReference type="Proteomes" id="UP000503349">
    <property type="component" value="Chromosome 3"/>
</dbReference>
<accession>A0A6G1PA93</accession>
<reference evidence="1 2" key="1">
    <citation type="submission" date="2019-02" db="EMBL/GenBank/DDBJ databases">
        <title>Opniocepnalus argus genome.</title>
        <authorList>
            <person name="Zhou C."/>
            <person name="Xiao S."/>
        </authorList>
    </citation>
    <scope>NUCLEOTIDE SEQUENCE [LARGE SCALE GENOMIC DNA]</scope>
    <source>
        <strain evidence="1">OARG1902GOOAL</strain>
        <tissue evidence="1">Muscle</tissue>
    </source>
</reference>
<protein>
    <submittedName>
        <fullName evidence="1">Uncharacterized protein</fullName>
    </submittedName>
</protein>
<gene>
    <name evidence="1" type="ORF">EXN66_Car002892</name>
</gene>
<sequence>MLLKPLPKPNEIVICCYLLIPGTCTGMSDYHVSFMFLKIRFAVNVLPRLLPRWTVFNPTEKLQHTG</sequence>
<name>A0A6G1PA93_CHAAH</name>
<organism evidence="1 2">
    <name type="scientific">Channa argus</name>
    <name type="common">Northern snakehead</name>
    <name type="synonym">Ophicephalus argus</name>
    <dbReference type="NCBI Taxonomy" id="215402"/>
    <lineage>
        <taxon>Eukaryota</taxon>
        <taxon>Metazoa</taxon>
        <taxon>Chordata</taxon>
        <taxon>Craniata</taxon>
        <taxon>Vertebrata</taxon>
        <taxon>Euteleostomi</taxon>
        <taxon>Actinopterygii</taxon>
        <taxon>Neopterygii</taxon>
        <taxon>Teleostei</taxon>
        <taxon>Neoteleostei</taxon>
        <taxon>Acanthomorphata</taxon>
        <taxon>Anabantaria</taxon>
        <taxon>Anabantiformes</taxon>
        <taxon>Channoidei</taxon>
        <taxon>Channidae</taxon>
        <taxon>Channa</taxon>
    </lineage>
</organism>
<proteinExistence type="predicted"/>
<reference evidence="2" key="2">
    <citation type="submission" date="2019-02" db="EMBL/GenBank/DDBJ databases">
        <title>Opniocepnalus argus Var Kimnra genome.</title>
        <authorList>
            <person name="Zhou C."/>
            <person name="Xiao S."/>
        </authorList>
    </citation>
    <scope>NUCLEOTIDE SEQUENCE [LARGE SCALE GENOMIC DNA]</scope>
</reference>
<evidence type="ECO:0000313" key="1">
    <source>
        <dbReference type="EMBL" id="KAF3687220.1"/>
    </source>
</evidence>
<evidence type="ECO:0000313" key="2">
    <source>
        <dbReference type="Proteomes" id="UP000503349"/>
    </source>
</evidence>
<keyword evidence="2" id="KW-1185">Reference proteome</keyword>
<dbReference type="EMBL" id="CM015714">
    <property type="protein sequence ID" value="KAF3687220.1"/>
    <property type="molecule type" value="Genomic_DNA"/>
</dbReference>